<dbReference type="PANTHER" id="PTHR45732:SF7">
    <property type="entry name" value="ADP-RIBOSYLATION FACTOR-LIKE PROTEIN 8"/>
    <property type="match status" value="1"/>
</dbReference>
<gene>
    <name evidence="8" type="ORF">TAPDE_005548</name>
</gene>
<dbReference type="SUPFAM" id="SSF52540">
    <property type="entry name" value="P-loop containing nucleoside triphosphate hydrolases"/>
    <property type="match status" value="1"/>
</dbReference>
<dbReference type="PROSITE" id="PS51417">
    <property type="entry name" value="ARF"/>
    <property type="match status" value="1"/>
</dbReference>
<keyword evidence="3 4" id="KW-0342">GTP-binding</keyword>
<dbReference type="InterPro" id="IPR044154">
    <property type="entry name" value="Arl8a/8b"/>
</dbReference>
<dbReference type="NCBIfam" id="TIGR00231">
    <property type="entry name" value="small_GTP"/>
    <property type="match status" value="1"/>
</dbReference>
<dbReference type="EMBL" id="CAHR02000366">
    <property type="protein sequence ID" value="CCG84972.1"/>
    <property type="molecule type" value="Genomic_DNA"/>
</dbReference>
<dbReference type="Gene3D" id="3.40.50.300">
    <property type="entry name" value="P-loop containing nucleotide triphosphate hydrolases"/>
    <property type="match status" value="1"/>
</dbReference>
<keyword evidence="5" id="KW-0460">Magnesium</keyword>
<dbReference type="SMART" id="SM00178">
    <property type="entry name" value="SAR"/>
    <property type="match status" value="1"/>
</dbReference>
<evidence type="ECO:0000256" key="2">
    <source>
        <dbReference type="ARBA" id="ARBA00022741"/>
    </source>
</evidence>
<dbReference type="OrthoDB" id="2011769at2759"/>
<evidence type="ECO:0008006" key="10">
    <source>
        <dbReference type="Google" id="ProtNLM"/>
    </source>
</evidence>
<feature type="binding site" evidence="4">
    <location>
        <begin position="27"/>
        <end position="34"/>
    </location>
    <ligand>
        <name>GTP</name>
        <dbReference type="ChEBI" id="CHEBI:37565"/>
    </ligand>
</feature>
<dbReference type="eggNOG" id="KOG0075">
    <property type="taxonomic scope" value="Eukaryota"/>
</dbReference>
<protein>
    <recommendedName>
        <fullName evidence="10">ADP-ribosylation factor family protein</fullName>
    </recommendedName>
</protein>
<dbReference type="VEuPathDB" id="FungiDB:TAPDE_005548"/>
<organism evidence="8 9">
    <name type="scientific">Taphrina deformans (strain PYCC 5710 / ATCC 11124 / CBS 356.35 / IMI 108563 / JCM 9778 / NBRC 8474)</name>
    <name type="common">Peach leaf curl fungus</name>
    <name type="synonym">Lalaria deformans</name>
    <dbReference type="NCBI Taxonomy" id="1097556"/>
    <lineage>
        <taxon>Eukaryota</taxon>
        <taxon>Fungi</taxon>
        <taxon>Dikarya</taxon>
        <taxon>Ascomycota</taxon>
        <taxon>Taphrinomycotina</taxon>
        <taxon>Taphrinomycetes</taxon>
        <taxon>Taphrinales</taxon>
        <taxon>Taphrinaceae</taxon>
        <taxon>Taphrina</taxon>
    </lineage>
</organism>
<dbReference type="GO" id="GO:0046872">
    <property type="term" value="F:metal ion binding"/>
    <property type="evidence" value="ECO:0007669"/>
    <property type="project" value="UniProtKB-KW"/>
</dbReference>
<dbReference type="InterPro" id="IPR005225">
    <property type="entry name" value="Small_GTP-bd"/>
</dbReference>
<evidence type="ECO:0000313" key="8">
    <source>
        <dbReference type="EMBL" id="CCG84972.1"/>
    </source>
</evidence>
<keyword evidence="9" id="KW-1185">Reference proteome</keyword>
<dbReference type="STRING" id="1097556.R4XGE8"/>
<dbReference type="AlphaFoldDB" id="R4XGE8"/>
<dbReference type="Proteomes" id="UP000013776">
    <property type="component" value="Unassembled WGS sequence"/>
</dbReference>
<evidence type="ECO:0000256" key="3">
    <source>
        <dbReference type="ARBA" id="ARBA00023134"/>
    </source>
</evidence>
<evidence type="ECO:0000256" key="1">
    <source>
        <dbReference type="ARBA" id="ARBA00010290"/>
    </source>
</evidence>
<sequence length="183" mass="20340">MWNPVAALFNWFLSLFWSTELELTLIGLQNSGKSTLLSVLAGDSFCEDTIPTVGFNMRKVTKGRVTMKCWDLGGQPRFRGMWERYCRNVTAIVFLVDGADPAKFETANVELHALVGKETLKGIPLLVLANKNDLRGSAGVDEVIEKLALGKVEGREVSCYSISVKDGKNLDCVVEWLLRKGKR</sequence>
<comment type="similarity">
    <text evidence="1 6">Belongs to the small GTPase superfamily. Arf family.</text>
</comment>
<feature type="signal peptide" evidence="7">
    <location>
        <begin position="1"/>
        <end position="21"/>
    </location>
</feature>
<proteinExistence type="inferred from homology"/>
<dbReference type="Pfam" id="PF00025">
    <property type="entry name" value="Arf"/>
    <property type="match status" value="1"/>
</dbReference>
<evidence type="ECO:0000313" key="9">
    <source>
        <dbReference type="Proteomes" id="UP000013776"/>
    </source>
</evidence>
<dbReference type="GO" id="GO:0003924">
    <property type="term" value="F:GTPase activity"/>
    <property type="evidence" value="ECO:0007669"/>
    <property type="project" value="InterPro"/>
</dbReference>
<name>R4XGE8_TAPDE</name>
<keyword evidence="5" id="KW-0479">Metal-binding</keyword>
<dbReference type="GO" id="GO:0098852">
    <property type="term" value="C:lytic vacuole membrane"/>
    <property type="evidence" value="ECO:0007669"/>
    <property type="project" value="TreeGrafter"/>
</dbReference>
<keyword evidence="2 4" id="KW-0547">Nucleotide-binding</keyword>
<dbReference type="SMART" id="SM00175">
    <property type="entry name" value="RAB"/>
    <property type="match status" value="1"/>
</dbReference>
<dbReference type="SMART" id="SM00177">
    <property type="entry name" value="ARF"/>
    <property type="match status" value="1"/>
</dbReference>
<dbReference type="FunFam" id="3.40.50.300:FF:001120">
    <property type="entry name" value="ADP-ribosylation factor family"/>
    <property type="match status" value="1"/>
</dbReference>
<feature type="binding site" evidence="5">
    <location>
        <position position="34"/>
    </location>
    <ligand>
        <name>Mg(2+)</name>
        <dbReference type="ChEBI" id="CHEBI:18420"/>
    </ligand>
</feature>
<comment type="caution">
    <text evidence="8">The sequence shown here is derived from an EMBL/GenBank/DDBJ whole genome shotgun (WGS) entry which is preliminary data.</text>
</comment>
<evidence type="ECO:0000256" key="6">
    <source>
        <dbReference type="RuleBase" id="RU003925"/>
    </source>
</evidence>
<dbReference type="InterPro" id="IPR006689">
    <property type="entry name" value="Small_GTPase_ARF/SAR"/>
</dbReference>
<feature type="binding site" evidence="4">
    <location>
        <begin position="130"/>
        <end position="133"/>
    </location>
    <ligand>
        <name>GTP</name>
        <dbReference type="ChEBI" id="CHEBI:37565"/>
    </ligand>
</feature>
<feature type="binding site" evidence="5">
    <location>
        <position position="52"/>
    </location>
    <ligand>
        <name>Mg(2+)</name>
        <dbReference type="ChEBI" id="CHEBI:18420"/>
    </ligand>
</feature>
<dbReference type="PRINTS" id="PR00328">
    <property type="entry name" value="SAR1GTPBP"/>
</dbReference>
<evidence type="ECO:0000256" key="5">
    <source>
        <dbReference type="PIRSR" id="PIRSR606689-2"/>
    </source>
</evidence>
<dbReference type="GO" id="GO:0005525">
    <property type="term" value="F:GTP binding"/>
    <property type="evidence" value="ECO:0007669"/>
    <property type="project" value="UniProtKB-KW"/>
</dbReference>
<reference evidence="8 9" key="1">
    <citation type="journal article" date="2013" name="MBio">
        <title>Genome sequencing of the plant pathogen Taphrina deformans, the causal agent of peach leaf curl.</title>
        <authorList>
            <person name="Cisse O.H."/>
            <person name="Almeida J.M.G.C.F."/>
            <person name="Fonseca A."/>
            <person name="Kumar A.A."/>
            <person name="Salojaervi J."/>
            <person name="Overmyer K."/>
            <person name="Hauser P.M."/>
            <person name="Pagni M."/>
        </authorList>
    </citation>
    <scope>NUCLEOTIDE SEQUENCE [LARGE SCALE GENOMIC DNA]</scope>
    <source>
        <strain evidence="9">PYCC 5710 / ATCC 11124 / CBS 356.35 / IMI 108563 / JCM 9778 / NBRC 8474</strain>
    </source>
</reference>
<feature type="chain" id="PRO_5004381547" description="ADP-ribosylation factor family protein" evidence="7">
    <location>
        <begin position="22"/>
        <end position="183"/>
    </location>
</feature>
<dbReference type="PANTHER" id="PTHR45732">
    <property type="entry name" value="ADP-RIBOSYLATION FACTOR-LIKE PROTEIN 8"/>
    <property type="match status" value="1"/>
</dbReference>
<dbReference type="CDD" id="cd04159">
    <property type="entry name" value="Arl10_like"/>
    <property type="match status" value="1"/>
</dbReference>
<evidence type="ECO:0000256" key="4">
    <source>
        <dbReference type="PIRSR" id="PIRSR606689-1"/>
    </source>
</evidence>
<feature type="binding site" evidence="4">
    <location>
        <position position="74"/>
    </location>
    <ligand>
        <name>GTP</name>
        <dbReference type="ChEBI" id="CHEBI:37565"/>
    </ligand>
</feature>
<evidence type="ECO:0000256" key="7">
    <source>
        <dbReference type="SAM" id="SignalP"/>
    </source>
</evidence>
<accession>R4XGE8</accession>
<dbReference type="InterPro" id="IPR027417">
    <property type="entry name" value="P-loop_NTPase"/>
</dbReference>
<dbReference type="GO" id="GO:0015031">
    <property type="term" value="P:protein transport"/>
    <property type="evidence" value="ECO:0007669"/>
    <property type="project" value="InterPro"/>
</dbReference>
<keyword evidence="7" id="KW-0732">Signal</keyword>
<dbReference type="PROSITE" id="PS51419">
    <property type="entry name" value="RAB"/>
    <property type="match status" value="1"/>
</dbReference>